<sequence>MSEDKPTAATQPPVLPGKSMPTTGLPQASRQETNMLASSRQLSIAIACPLADALMNDLTTLKQLLEAS</sequence>
<name>A0A127QQ00_9BURK</name>
<keyword evidence="3" id="KW-1185">Reference proteome</keyword>
<organism evidence="2 3">
    <name type="scientific">Collimonas arenae</name>
    <dbReference type="NCBI Taxonomy" id="279058"/>
    <lineage>
        <taxon>Bacteria</taxon>
        <taxon>Pseudomonadati</taxon>
        <taxon>Pseudomonadota</taxon>
        <taxon>Betaproteobacteria</taxon>
        <taxon>Burkholderiales</taxon>
        <taxon>Oxalobacteraceae</taxon>
        <taxon>Collimonas</taxon>
    </lineage>
</organism>
<dbReference type="EMBL" id="CP013235">
    <property type="protein sequence ID" value="AMP12099.1"/>
    <property type="molecule type" value="Genomic_DNA"/>
</dbReference>
<dbReference type="PATRIC" id="fig|279058.17.peg.4783"/>
<proteinExistence type="predicted"/>
<dbReference type="AlphaFoldDB" id="A0A127QQ00"/>
<evidence type="ECO:0000256" key="1">
    <source>
        <dbReference type="SAM" id="MobiDB-lite"/>
    </source>
</evidence>
<protein>
    <submittedName>
        <fullName evidence="2">Uncharacterized protein</fullName>
    </submittedName>
</protein>
<feature type="region of interest" description="Disordered" evidence="1">
    <location>
        <begin position="1"/>
        <end position="34"/>
    </location>
</feature>
<evidence type="ECO:0000313" key="2">
    <source>
        <dbReference type="EMBL" id="AMP12099.1"/>
    </source>
</evidence>
<evidence type="ECO:0000313" key="3">
    <source>
        <dbReference type="Proteomes" id="UP000071778"/>
    </source>
</evidence>
<accession>A0A127QQ00</accession>
<feature type="compositionally biased region" description="Polar residues" evidence="1">
    <location>
        <begin position="20"/>
        <end position="34"/>
    </location>
</feature>
<reference evidence="2 3" key="1">
    <citation type="submission" date="2015-11" db="EMBL/GenBank/DDBJ databases">
        <title>Exploring the genomic traits of fungus-feeding bacterial genus Collimonas.</title>
        <authorList>
            <person name="Song C."/>
            <person name="Schmidt R."/>
            <person name="de Jager V."/>
            <person name="Krzyzanowska D."/>
            <person name="Jongedijk E."/>
            <person name="Cankar K."/>
            <person name="Beekwilder J."/>
            <person name="van Veen A."/>
            <person name="de Boer W."/>
            <person name="van Veen J.A."/>
            <person name="Garbeva P."/>
        </authorList>
    </citation>
    <scope>NUCLEOTIDE SEQUENCE [LARGE SCALE GENOMIC DNA]</scope>
    <source>
        <strain evidence="2 3">Ter282</strain>
    </source>
</reference>
<gene>
    <name evidence="2" type="ORF">CAter282_4439</name>
</gene>
<dbReference type="Proteomes" id="UP000071778">
    <property type="component" value="Chromosome"/>
</dbReference>